<dbReference type="AlphaFoldDB" id="A0A2T2X6H9"/>
<evidence type="ECO:0000313" key="1">
    <source>
        <dbReference type="EMBL" id="PSR30089.1"/>
    </source>
</evidence>
<protein>
    <submittedName>
        <fullName evidence="1">Uncharacterized protein</fullName>
    </submittedName>
</protein>
<accession>A0A2T2X6H9</accession>
<dbReference type="EMBL" id="PXYT01000013">
    <property type="protein sequence ID" value="PSR30089.1"/>
    <property type="molecule type" value="Genomic_DNA"/>
</dbReference>
<proteinExistence type="predicted"/>
<reference evidence="1 2" key="1">
    <citation type="journal article" date="2014" name="BMC Genomics">
        <title>Comparison of environmental and isolate Sulfobacillus genomes reveals diverse carbon, sulfur, nitrogen, and hydrogen metabolisms.</title>
        <authorList>
            <person name="Justice N.B."/>
            <person name="Norman A."/>
            <person name="Brown C.T."/>
            <person name="Singh A."/>
            <person name="Thomas B.C."/>
            <person name="Banfield J.F."/>
        </authorList>
    </citation>
    <scope>NUCLEOTIDE SEQUENCE [LARGE SCALE GENOMIC DNA]</scope>
    <source>
        <strain evidence="1">AMDSBA1</strain>
    </source>
</reference>
<organism evidence="1 2">
    <name type="scientific">Sulfobacillus benefaciens</name>
    <dbReference type="NCBI Taxonomy" id="453960"/>
    <lineage>
        <taxon>Bacteria</taxon>
        <taxon>Bacillati</taxon>
        <taxon>Bacillota</taxon>
        <taxon>Clostridia</taxon>
        <taxon>Eubacteriales</taxon>
        <taxon>Clostridiales Family XVII. Incertae Sedis</taxon>
        <taxon>Sulfobacillus</taxon>
    </lineage>
</organism>
<dbReference type="Proteomes" id="UP000242699">
    <property type="component" value="Unassembled WGS sequence"/>
</dbReference>
<name>A0A2T2X6H9_9FIRM</name>
<gene>
    <name evidence="1" type="ORF">C7B43_07355</name>
</gene>
<comment type="caution">
    <text evidence="1">The sequence shown here is derived from an EMBL/GenBank/DDBJ whole genome shotgun (WGS) entry which is preliminary data.</text>
</comment>
<sequence>MPVKPTLIWDLTIKDDNASWQIDSAFHIISELRRVDRALLWIRVDNTCPMYKDLDTLLDYALSPGSGESPLEIVMEWTSSSLSESRWALFRSRPLTILLDSPSRLPNSARIMTAAGSRDECQRQPGTYWKDKGNGDHEEIFCHGQDGNRLTFELARTPIVTARGIVHPSPLALDMQMGDIRSRPLTNILSRPSEAAAWAYLPAVLALPRTPCHILRVPFFRPQAEDMGLDESLFSLMRINYQRLMEQSALTVRLIHALQHSDDIIAQIFEPESPDLKKVLELVAEKGSRSARLLRFAENSGEWDHNYDIGSFLLFITGEEPFVPRWIYDPESHRGLVQAAWLHRLVQPWPDGTALMTDEGVNRYLEQINQWLQKEHYDAFGIWSLPLWFSGMDASGHVNPSSVIEEHFGPILNIVWPYDLIASQA</sequence>
<evidence type="ECO:0000313" key="2">
    <source>
        <dbReference type="Proteomes" id="UP000242699"/>
    </source>
</evidence>